<dbReference type="FunFam" id="3.40.50.300:FF:002288">
    <property type="entry name" value="Probable thymidylate kinase"/>
    <property type="match status" value="1"/>
</dbReference>
<proteinExistence type="inferred from homology"/>
<evidence type="ECO:0000256" key="1">
    <source>
        <dbReference type="ARBA" id="ARBA00009776"/>
    </source>
</evidence>
<dbReference type="GO" id="GO:0005524">
    <property type="term" value="F:ATP binding"/>
    <property type="evidence" value="ECO:0007669"/>
    <property type="project" value="UniProtKB-KW"/>
</dbReference>
<evidence type="ECO:0000256" key="2">
    <source>
        <dbReference type="ARBA" id="ARBA00017144"/>
    </source>
</evidence>
<evidence type="ECO:0000256" key="3">
    <source>
        <dbReference type="ARBA" id="ARBA00022741"/>
    </source>
</evidence>
<accession>A0A935C4L4</accession>
<dbReference type="GO" id="GO:0004798">
    <property type="term" value="F:dTMP kinase activity"/>
    <property type="evidence" value="ECO:0007669"/>
    <property type="project" value="TreeGrafter"/>
</dbReference>
<dbReference type="InterPro" id="IPR039430">
    <property type="entry name" value="Thymidylate_kin-like_dom"/>
</dbReference>
<reference evidence="6" key="1">
    <citation type="submission" date="2021-01" db="EMBL/GenBank/DDBJ databases">
        <title>Genome public.</title>
        <authorList>
            <person name="Liu C."/>
            <person name="Sun Q."/>
        </authorList>
    </citation>
    <scope>NUCLEOTIDE SEQUENCE</scope>
    <source>
        <strain evidence="6">M6</strain>
    </source>
</reference>
<evidence type="ECO:0000259" key="5">
    <source>
        <dbReference type="Pfam" id="PF02223"/>
    </source>
</evidence>
<evidence type="ECO:0000256" key="4">
    <source>
        <dbReference type="ARBA" id="ARBA00022840"/>
    </source>
</evidence>
<dbReference type="Proteomes" id="UP000633365">
    <property type="component" value="Unassembled WGS sequence"/>
</dbReference>
<dbReference type="GO" id="GO:0005829">
    <property type="term" value="C:cytosol"/>
    <property type="evidence" value="ECO:0007669"/>
    <property type="project" value="TreeGrafter"/>
</dbReference>
<feature type="domain" description="Thymidylate kinase-like" evidence="5">
    <location>
        <begin position="11"/>
        <end position="199"/>
    </location>
</feature>
<dbReference type="Pfam" id="PF02223">
    <property type="entry name" value="Thymidylate_kin"/>
    <property type="match status" value="1"/>
</dbReference>
<organism evidence="6 7">
    <name type="scientific">Ruminococcus difficilis</name>
    <dbReference type="NCBI Taxonomy" id="2763069"/>
    <lineage>
        <taxon>Bacteria</taxon>
        <taxon>Bacillati</taxon>
        <taxon>Bacillota</taxon>
        <taxon>Clostridia</taxon>
        <taxon>Eubacteriales</taxon>
        <taxon>Oscillospiraceae</taxon>
        <taxon>Ruminococcus</taxon>
    </lineage>
</organism>
<comment type="caution">
    <text evidence="6">The sequence shown here is derived from an EMBL/GenBank/DDBJ whole genome shotgun (WGS) entry which is preliminary data.</text>
</comment>
<name>A0A935C4L4_9FIRM</name>
<dbReference type="SUPFAM" id="SSF52540">
    <property type="entry name" value="P-loop containing nucleoside triphosphate hydrolases"/>
    <property type="match status" value="1"/>
</dbReference>
<evidence type="ECO:0000313" key="7">
    <source>
        <dbReference type="Proteomes" id="UP000633365"/>
    </source>
</evidence>
<dbReference type="GO" id="GO:0006235">
    <property type="term" value="P:dTTP biosynthetic process"/>
    <property type="evidence" value="ECO:0007669"/>
    <property type="project" value="TreeGrafter"/>
</dbReference>
<dbReference type="AlphaFoldDB" id="A0A935C4L4"/>
<dbReference type="GO" id="GO:0006233">
    <property type="term" value="P:dTDP biosynthetic process"/>
    <property type="evidence" value="ECO:0007669"/>
    <property type="project" value="TreeGrafter"/>
</dbReference>
<keyword evidence="6" id="KW-0808">Transferase</keyword>
<protein>
    <recommendedName>
        <fullName evidence="2">Thymidylate kinase</fullName>
    </recommendedName>
</protein>
<gene>
    <name evidence="6" type="ORF">JKK62_17090</name>
</gene>
<keyword evidence="6" id="KW-0418">Kinase</keyword>
<dbReference type="Gene3D" id="3.40.50.300">
    <property type="entry name" value="P-loop containing nucleotide triphosphate hydrolases"/>
    <property type="match status" value="1"/>
</dbReference>
<dbReference type="GO" id="GO:0006227">
    <property type="term" value="P:dUDP biosynthetic process"/>
    <property type="evidence" value="ECO:0007669"/>
    <property type="project" value="TreeGrafter"/>
</dbReference>
<keyword evidence="3" id="KW-0547">Nucleotide-binding</keyword>
<dbReference type="RefSeq" id="WP_186833508.1">
    <property type="nucleotide sequence ID" value="NZ_JAEQMG010000201.1"/>
</dbReference>
<keyword evidence="7" id="KW-1185">Reference proteome</keyword>
<dbReference type="PANTHER" id="PTHR10344">
    <property type="entry name" value="THYMIDYLATE KINASE"/>
    <property type="match status" value="1"/>
</dbReference>
<dbReference type="InterPro" id="IPR027417">
    <property type="entry name" value="P-loop_NTPase"/>
</dbReference>
<sequence length="227" mass="25889">MVDKKSKLIVIDGLDGSGKATQSRLLCERLCEMGYKARTISFPDYDNDSSALVKMYLGGKLGSSPDDVNAYAASTFYAVDRVASYINTWRKDCETYDYIIADRYTTSNIIHQMAKVPENERDSYIDWLFDFEYNRLELPAPDQVIFLDVDPAISQKLIYGRYGGDESKKDIHESDVAYLLRCRSSAVYAIEHLDWARIDCTHDGKMRTIEEINDDIISLVLNGDTNR</sequence>
<evidence type="ECO:0000313" key="6">
    <source>
        <dbReference type="EMBL" id="MBK6090329.1"/>
    </source>
</evidence>
<dbReference type="EMBL" id="JAEQMG010000201">
    <property type="protein sequence ID" value="MBK6090329.1"/>
    <property type="molecule type" value="Genomic_DNA"/>
</dbReference>
<comment type="similarity">
    <text evidence="1">Belongs to the thymidylate kinase family.</text>
</comment>
<dbReference type="PANTHER" id="PTHR10344:SF4">
    <property type="entry name" value="UMP-CMP KINASE 2, MITOCHONDRIAL"/>
    <property type="match status" value="1"/>
</dbReference>
<keyword evidence="4" id="KW-0067">ATP-binding</keyword>